<keyword evidence="12" id="KW-1185">Reference proteome</keyword>
<feature type="region of interest" description="Disordered" evidence="9">
    <location>
        <begin position="249"/>
        <end position="291"/>
    </location>
</feature>
<dbReference type="EMBL" id="JARKIE010000040">
    <property type="protein sequence ID" value="KAJ7694790.1"/>
    <property type="molecule type" value="Genomic_DNA"/>
</dbReference>
<dbReference type="GO" id="GO:0005669">
    <property type="term" value="C:transcription factor TFIID complex"/>
    <property type="evidence" value="ECO:0007669"/>
    <property type="project" value="InterPro"/>
</dbReference>
<feature type="region of interest" description="Disordered" evidence="9">
    <location>
        <begin position="1"/>
        <end position="20"/>
    </location>
</feature>
<dbReference type="InterPro" id="IPR045144">
    <property type="entry name" value="TAF4"/>
</dbReference>
<evidence type="ECO:0000256" key="6">
    <source>
        <dbReference type="ARBA" id="ARBA00023242"/>
    </source>
</evidence>
<reference evidence="11" key="1">
    <citation type="submission" date="2023-03" db="EMBL/GenBank/DDBJ databases">
        <title>Massive genome expansion in bonnet fungi (Mycena s.s.) driven by repeated elements and novel gene families across ecological guilds.</title>
        <authorList>
            <consortium name="Lawrence Berkeley National Laboratory"/>
            <person name="Harder C.B."/>
            <person name="Miyauchi S."/>
            <person name="Viragh M."/>
            <person name="Kuo A."/>
            <person name="Thoen E."/>
            <person name="Andreopoulos B."/>
            <person name="Lu D."/>
            <person name="Skrede I."/>
            <person name="Drula E."/>
            <person name="Henrissat B."/>
            <person name="Morin E."/>
            <person name="Kohler A."/>
            <person name="Barry K."/>
            <person name="LaButti K."/>
            <person name="Morin E."/>
            <person name="Salamov A."/>
            <person name="Lipzen A."/>
            <person name="Mereny Z."/>
            <person name="Hegedus B."/>
            <person name="Baldrian P."/>
            <person name="Stursova M."/>
            <person name="Weitz H."/>
            <person name="Taylor A."/>
            <person name="Grigoriev I.V."/>
            <person name="Nagy L.G."/>
            <person name="Martin F."/>
            <person name="Kauserud H."/>
        </authorList>
    </citation>
    <scope>NUCLEOTIDE SEQUENCE</scope>
    <source>
        <strain evidence="11">CBHHK067</strain>
    </source>
</reference>
<comment type="caution">
    <text evidence="11">The sequence shown here is derived from an EMBL/GenBank/DDBJ whole genome shotgun (WGS) entry which is preliminary data.</text>
</comment>
<evidence type="ECO:0000256" key="9">
    <source>
        <dbReference type="SAM" id="MobiDB-lite"/>
    </source>
</evidence>
<evidence type="ECO:0000256" key="2">
    <source>
        <dbReference type="ARBA" id="ARBA00006178"/>
    </source>
</evidence>
<proteinExistence type="inferred from homology"/>
<dbReference type="Proteomes" id="UP001221757">
    <property type="component" value="Unassembled WGS sequence"/>
</dbReference>
<evidence type="ECO:0000313" key="11">
    <source>
        <dbReference type="EMBL" id="KAJ7694790.1"/>
    </source>
</evidence>
<comment type="function">
    <text evidence="7">Functions as a component of the DNA-binding general transcription factor complex TFIID. Binding of TFIID to a promoter (with or without TATA element) is the initial step in pre-initiation complex (PIC) formation. TFIID plays a key role in the regulation of gene expression by RNA polymerase II through different activities such as transcription activator interaction, core promoter recognition and selectivity, TFIIA and TFIIB interaction, chromatin modification (histone acetylation by TAF1), facilitation of DNA opening and initiation of transcription.</text>
</comment>
<evidence type="ECO:0000259" key="10">
    <source>
        <dbReference type="Pfam" id="PF05236"/>
    </source>
</evidence>
<protein>
    <recommendedName>
        <fullName evidence="3">Transcription initiation factor TFIID subunit 4</fullName>
    </recommendedName>
    <alternativeName>
        <fullName evidence="8">TBP-associated factor 4</fullName>
    </alternativeName>
</protein>
<dbReference type="GO" id="GO:0003677">
    <property type="term" value="F:DNA binding"/>
    <property type="evidence" value="ECO:0007669"/>
    <property type="project" value="TreeGrafter"/>
</dbReference>
<dbReference type="GO" id="GO:0016251">
    <property type="term" value="F:RNA polymerase II general transcription initiation factor activity"/>
    <property type="evidence" value="ECO:0007669"/>
    <property type="project" value="TreeGrafter"/>
</dbReference>
<feature type="compositionally biased region" description="Basic and acidic residues" evidence="9">
    <location>
        <begin position="42"/>
        <end position="63"/>
    </location>
</feature>
<name>A0AAD7GLJ9_MYCRO</name>
<comment type="similarity">
    <text evidence="2">Belongs to the TAF4 family.</text>
</comment>
<evidence type="ECO:0000256" key="7">
    <source>
        <dbReference type="ARBA" id="ARBA00025346"/>
    </source>
</evidence>
<gene>
    <name evidence="11" type="ORF">B0H17DRAFT_931266</name>
</gene>
<keyword evidence="4" id="KW-0805">Transcription regulation</keyword>
<evidence type="ECO:0000256" key="8">
    <source>
        <dbReference type="ARBA" id="ARBA00031747"/>
    </source>
</evidence>
<feature type="compositionally biased region" description="Polar residues" evidence="9">
    <location>
        <begin position="7"/>
        <end position="18"/>
    </location>
</feature>
<feature type="compositionally biased region" description="Low complexity" evidence="9">
    <location>
        <begin position="249"/>
        <end position="265"/>
    </location>
</feature>
<evidence type="ECO:0000313" key="12">
    <source>
        <dbReference type="Proteomes" id="UP001221757"/>
    </source>
</evidence>
<evidence type="ECO:0000256" key="5">
    <source>
        <dbReference type="ARBA" id="ARBA00023163"/>
    </source>
</evidence>
<feature type="region of interest" description="Disordered" evidence="9">
    <location>
        <begin position="42"/>
        <end position="68"/>
    </location>
</feature>
<organism evidence="11 12">
    <name type="scientific">Mycena rosella</name>
    <name type="common">Pink bonnet</name>
    <name type="synonym">Agaricus rosellus</name>
    <dbReference type="NCBI Taxonomy" id="1033263"/>
    <lineage>
        <taxon>Eukaryota</taxon>
        <taxon>Fungi</taxon>
        <taxon>Dikarya</taxon>
        <taxon>Basidiomycota</taxon>
        <taxon>Agaricomycotina</taxon>
        <taxon>Agaricomycetes</taxon>
        <taxon>Agaricomycetidae</taxon>
        <taxon>Agaricales</taxon>
        <taxon>Marasmiineae</taxon>
        <taxon>Mycenaceae</taxon>
        <taxon>Mycena</taxon>
    </lineage>
</organism>
<evidence type="ECO:0000256" key="4">
    <source>
        <dbReference type="ARBA" id="ARBA00023015"/>
    </source>
</evidence>
<sequence length="319" mass="34373">MARQAIANVQQQHSSSGALDTADVATLNDALGSAGVDLRAEEEGLQRSHDHPQSFRPFEDRAHKQPPRPHFDAGFLAASMRAVAAHHKVASIPEECVTYLALALRARLQDLVAGMIAAARHRARAQWDREAGLYEDGRAAWDVRVRADVAKQLEALERAERGEEARARRERAVERALEALVAGEELDAPLEIPVDDPMEGDARRRRKKAKGAGAGPEEVEGREMAAANKEAGRAAGIMGRYAWLTAAGSRPTPSAGAGAGATPPRETLRPYKATKRAPTPPPLPPDADQRMPISIRDAMFAVEKERGHGGGRGAARGWT</sequence>
<accession>A0AAD7GLJ9</accession>
<evidence type="ECO:0000256" key="3">
    <source>
        <dbReference type="ARBA" id="ARBA00017306"/>
    </source>
</evidence>
<evidence type="ECO:0000256" key="1">
    <source>
        <dbReference type="ARBA" id="ARBA00004123"/>
    </source>
</evidence>
<dbReference type="AlphaFoldDB" id="A0AAD7GLJ9"/>
<dbReference type="Pfam" id="PF05236">
    <property type="entry name" value="TAF4"/>
    <property type="match status" value="1"/>
</dbReference>
<comment type="subcellular location">
    <subcellularLocation>
        <location evidence="1">Nucleus</location>
    </subcellularLocation>
</comment>
<dbReference type="PANTHER" id="PTHR15138">
    <property type="entry name" value="TRANSCRIPTION INITIATION FACTOR TFIID SUBUNIT 4"/>
    <property type="match status" value="1"/>
</dbReference>
<feature type="domain" description="Transcription initiation factor TFIID component TAF4 C-terminal" evidence="10">
    <location>
        <begin position="27"/>
        <end position="307"/>
    </location>
</feature>
<dbReference type="PANTHER" id="PTHR15138:SF14">
    <property type="entry name" value="TRANSCRIPTION INITIATION FACTOR TFIID SUBUNIT 4"/>
    <property type="match status" value="1"/>
</dbReference>
<feature type="region of interest" description="Disordered" evidence="9">
    <location>
        <begin position="190"/>
        <end position="227"/>
    </location>
</feature>
<feature type="compositionally biased region" description="Acidic residues" evidence="9">
    <location>
        <begin position="190"/>
        <end position="199"/>
    </location>
</feature>
<dbReference type="GO" id="GO:0006367">
    <property type="term" value="P:transcription initiation at RNA polymerase II promoter"/>
    <property type="evidence" value="ECO:0007669"/>
    <property type="project" value="TreeGrafter"/>
</dbReference>
<keyword evidence="5" id="KW-0804">Transcription</keyword>
<dbReference type="InterPro" id="IPR007900">
    <property type="entry name" value="TAF4_C"/>
</dbReference>
<keyword evidence="6" id="KW-0539">Nucleus</keyword>